<keyword evidence="5 6" id="KW-0472">Membrane</keyword>
<evidence type="ECO:0000256" key="1">
    <source>
        <dbReference type="ARBA" id="ARBA00004308"/>
    </source>
</evidence>
<feature type="transmembrane region" description="Helical" evidence="6">
    <location>
        <begin position="12"/>
        <end position="33"/>
    </location>
</feature>
<sequence length="409" mass="47229">MDSLVDQHISYQWLVLIPIVAGFIGWITNWLAIKMIFYPRVWRGVKLGSFKLGWQGIIHRKSSGFAKAIGKQVSENMLQAEDLLPEVTNERANFFISKFPTLWKEIEGGEFLPDMLGEHWQKMSPLQQQMVKMQIRFDSRSLLLELVKIARAKFVDRFDIRKVISHRLSKDSRLLAELFGSIARPELRMIEIYGLYFGAFIGAIEGLLFTLTEMSWTVFVFGTLVGAITNWLAIEMIFRPRFPKKILGIEFQGLFPKRQNKIAAQFAVVGEEHVLPVSAFVDEIMKVLEDQDFIDDLEQTARRFIHRILGNYVDHLPEGVSVDDIADKAIEFYYQKQPTLEPQLVAELKRLLESDYRVAEIIEDNLSQLPKDKFERVLRIVFEQDETTLIIIGAVIGFMISGMQFMIFA</sequence>
<dbReference type="Pfam" id="PF04286">
    <property type="entry name" value="DUF445"/>
    <property type="match status" value="2"/>
</dbReference>
<evidence type="ECO:0000256" key="2">
    <source>
        <dbReference type="ARBA" id="ARBA00008053"/>
    </source>
</evidence>
<protein>
    <submittedName>
        <fullName evidence="7">DUF445 domain-containing protein</fullName>
    </submittedName>
</protein>
<organism evidence="7 8">
    <name type="scientific">Litoribrevibacter euphylliae</name>
    <dbReference type="NCBI Taxonomy" id="1834034"/>
    <lineage>
        <taxon>Bacteria</taxon>
        <taxon>Pseudomonadati</taxon>
        <taxon>Pseudomonadota</taxon>
        <taxon>Gammaproteobacteria</taxon>
        <taxon>Oceanospirillales</taxon>
        <taxon>Oceanospirillaceae</taxon>
        <taxon>Litoribrevibacter</taxon>
    </lineage>
</organism>
<gene>
    <name evidence="7" type="ORF">ACFOEK_00935</name>
</gene>
<accession>A0ABV7H6P9</accession>
<keyword evidence="4 6" id="KW-1133">Transmembrane helix</keyword>
<keyword evidence="3 6" id="KW-0812">Transmembrane</keyword>
<dbReference type="RefSeq" id="WP_386714790.1">
    <property type="nucleotide sequence ID" value="NZ_JBHRSZ010000001.1"/>
</dbReference>
<dbReference type="PANTHER" id="PTHR35791:SF1">
    <property type="entry name" value="UPF0754 MEMBRANE PROTEIN YHEB"/>
    <property type="match status" value="1"/>
</dbReference>
<name>A0ABV7H6P9_9GAMM</name>
<comment type="similarity">
    <text evidence="2">Belongs to the UPF0754 family.</text>
</comment>
<feature type="transmembrane region" description="Helical" evidence="6">
    <location>
        <begin position="193"/>
        <end position="212"/>
    </location>
</feature>
<feature type="transmembrane region" description="Helical" evidence="6">
    <location>
        <begin position="218"/>
        <end position="238"/>
    </location>
</feature>
<dbReference type="EMBL" id="JBHRSZ010000001">
    <property type="protein sequence ID" value="MFC3149584.1"/>
    <property type="molecule type" value="Genomic_DNA"/>
</dbReference>
<evidence type="ECO:0000256" key="6">
    <source>
        <dbReference type="SAM" id="Phobius"/>
    </source>
</evidence>
<feature type="transmembrane region" description="Helical" evidence="6">
    <location>
        <begin position="389"/>
        <end position="408"/>
    </location>
</feature>
<evidence type="ECO:0000256" key="5">
    <source>
        <dbReference type="ARBA" id="ARBA00023136"/>
    </source>
</evidence>
<proteinExistence type="inferred from homology"/>
<evidence type="ECO:0000256" key="4">
    <source>
        <dbReference type="ARBA" id="ARBA00022989"/>
    </source>
</evidence>
<keyword evidence="8" id="KW-1185">Reference proteome</keyword>
<evidence type="ECO:0000313" key="8">
    <source>
        <dbReference type="Proteomes" id="UP001595476"/>
    </source>
</evidence>
<evidence type="ECO:0000256" key="3">
    <source>
        <dbReference type="ARBA" id="ARBA00022692"/>
    </source>
</evidence>
<comment type="caution">
    <text evidence="7">The sequence shown here is derived from an EMBL/GenBank/DDBJ whole genome shotgun (WGS) entry which is preliminary data.</text>
</comment>
<dbReference type="Proteomes" id="UP001595476">
    <property type="component" value="Unassembled WGS sequence"/>
</dbReference>
<evidence type="ECO:0000313" key="7">
    <source>
        <dbReference type="EMBL" id="MFC3149584.1"/>
    </source>
</evidence>
<dbReference type="PANTHER" id="PTHR35791">
    <property type="entry name" value="UPF0754 MEMBRANE PROTEIN YHEB"/>
    <property type="match status" value="1"/>
</dbReference>
<reference evidence="8" key="1">
    <citation type="journal article" date="2019" name="Int. J. Syst. Evol. Microbiol.">
        <title>The Global Catalogue of Microorganisms (GCM) 10K type strain sequencing project: providing services to taxonomists for standard genome sequencing and annotation.</title>
        <authorList>
            <consortium name="The Broad Institute Genomics Platform"/>
            <consortium name="The Broad Institute Genome Sequencing Center for Infectious Disease"/>
            <person name="Wu L."/>
            <person name="Ma J."/>
        </authorList>
    </citation>
    <scope>NUCLEOTIDE SEQUENCE [LARGE SCALE GENOMIC DNA]</scope>
    <source>
        <strain evidence="8">KCTC 52438</strain>
    </source>
</reference>
<dbReference type="InterPro" id="IPR007383">
    <property type="entry name" value="DUF445"/>
</dbReference>
<comment type="subcellular location">
    <subcellularLocation>
        <location evidence="1">Endomembrane system</location>
    </subcellularLocation>
</comment>